<proteinExistence type="predicted"/>
<dbReference type="Proteomes" id="UP000030693">
    <property type="component" value="Unassembled WGS sequence"/>
</dbReference>
<feature type="compositionally biased region" description="Polar residues" evidence="1">
    <location>
        <begin position="34"/>
        <end position="47"/>
    </location>
</feature>
<feature type="compositionally biased region" description="Basic and acidic residues" evidence="1">
    <location>
        <begin position="1124"/>
        <end position="1134"/>
    </location>
</feature>
<feature type="region of interest" description="Disordered" evidence="1">
    <location>
        <begin position="172"/>
        <end position="191"/>
    </location>
</feature>
<dbReference type="Gene3D" id="3.80.10.10">
    <property type="entry name" value="Ribonuclease Inhibitor"/>
    <property type="match status" value="1"/>
</dbReference>
<dbReference type="InterPro" id="IPR032675">
    <property type="entry name" value="LRR_dom_sf"/>
</dbReference>
<dbReference type="SUPFAM" id="SSF52047">
    <property type="entry name" value="RNI-like"/>
    <property type="match status" value="1"/>
</dbReference>
<sequence>MMLARALRPWRRLDNPAASIFLLRHGTRAAYSAGPQSSTADASSSQVKPAPGAPSFDTQKTGEWLDKSAPTANAPLPQAGSPKAGSDPLSAKPQPKRPDHAPSGNNDATTPAAAFVRTLPALNYFDLRATSVHNPPARPARPADSVTLSRTTYRRCLLSGELLRGITLSPVGPAAGASSTKGSAPGTGRTNATARQCVCNSRRSSGYLLDQTTTPICPQCQFYGSIRSLSINGAQISPSFLGFLLRTFSMVDQLHLFSVPFTLEHLNELQMALQGRPRLNSLTLHNCSIGENLVSVLLRSDLLRHTSYIDLSHNNFGIAGSMNLLARQLATGQLQARILDISGNHLNHREAAILFGALHANTSLLALRMRNMKTPNVDVRVPLADLFMSASRLAELDMKGTPLLNEDRHARVAGFWAKAKQGLPNFSQLRLGHIPTNRIFETTGVFVPTSSKPIQPNLESIRNLRQAACVPCHTVERSPFRNLQMQLSPYMRERMALHPDIDARFNVTALHTQSGPLPARLAGGRMSTLLTAAQRYFGPHTHAESFAETSTCRWEQNLRNFAQRRPELTDPRPTAHLPTLKPLAAMLRAGRASSAIPRQREHPDLPPIFMESCPDASRPLLAALQLPASALSHIPNARISSCHLGRVLVGHVVVSYMSIAELVSLPLQALFAQCMDTLAALSRLETPVSDHMMALVRAFDPTASLTALELDPTIRLAVFSACFRLFVSLPAICHAEEILSLESTSEGLATLAASVSSRTYGLAQAEERASSTAGPSTTVAPIPRRAFAEIRRAALARARLRRRDEGPQWSVSAMQMTDNGSWSRHLRQQLTQARTTVELLGQYIGRDPVEVAALAARQTAAWTSREVAVWLAKLRPSRQSWRPHSSQGLMHQLLCPAPEWADRPRGYLNAEPIMADAHQWDSPLDGLGLMGLARLLVTPVRSRDQAEDHGPSTELAYPWTPEAQARSNLTEHREPWQQHGRSMAMGVMSSDPRPPCLTVTDEQIDQHIQQLLNTLPAERTVLRQHLGDLLQAATQTQGAGAWLPLPENGLAWYMNMPITKDMSMQAATAGLLGGLRASDASGAWTSAEEDMSVGGWGSGAGMEPWVSSRQRLAGAPFAFHEWRLSTPKEQEDPATRQPPLATLTPASFPTSGLLLEDLM</sequence>
<protein>
    <submittedName>
        <fullName evidence="2">Uncharacterized protein</fullName>
    </submittedName>
</protein>
<organism evidence="2">
    <name type="scientific">Fonticula alba</name>
    <name type="common">Slime mold</name>
    <dbReference type="NCBI Taxonomy" id="691883"/>
    <lineage>
        <taxon>Eukaryota</taxon>
        <taxon>Rotosphaerida</taxon>
        <taxon>Fonticulaceae</taxon>
        <taxon>Fonticula</taxon>
    </lineage>
</organism>
<reference evidence="2" key="1">
    <citation type="submission" date="2013-04" db="EMBL/GenBank/DDBJ databases">
        <title>The Genome Sequence of Fonticula alba ATCC 38817.</title>
        <authorList>
            <consortium name="The Broad Institute Genomics Platform"/>
            <person name="Russ C."/>
            <person name="Cuomo C."/>
            <person name="Burger G."/>
            <person name="Gray M.W."/>
            <person name="Holland P.W.H."/>
            <person name="King N."/>
            <person name="Lang F.B.F."/>
            <person name="Roger A.J."/>
            <person name="Ruiz-Trillo I."/>
            <person name="Brown M."/>
            <person name="Walker B."/>
            <person name="Young S."/>
            <person name="Zeng Q."/>
            <person name="Gargeya S."/>
            <person name="Fitzgerald M."/>
            <person name="Haas B."/>
            <person name="Abouelleil A."/>
            <person name="Allen A.W."/>
            <person name="Alvarado L."/>
            <person name="Arachchi H.M."/>
            <person name="Berlin A.M."/>
            <person name="Chapman S.B."/>
            <person name="Gainer-Dewar J."/>
            <person name="Goldberg J."/>
            <person name="Griggs A."/>
            <person name="Gujja S."/>
            <person name="Hansen M."/>
            <person name="Howarth C."/>
            <person name="Imamovic A."/>
            <person name="Ireland A."/>
            <person name="Larimer J."/>
            <person name="McCowan C."/>
            <person name="Murphy C."/>
            <person name="Pearson M."/>
            <person name="Poon T.W."/>
            <person name="Priest M."/>
            <person name="Roberts A."/>
            <person name="Saif S."/>
            <person name="Shea T."/>
            <person name="Sisk P."/>
            <person name="Sykes S."/>
            <person name="Wortman J."/>
            <person name="Nusbaum C."/>
            <person name="Birren B."/>
        </authorList>
    </citation>
    <scope>NUCLEOTIDE SEQUENCE [LARGE SCALE GENOMIC DNA]</scope>
    <source>
        <strain evidence="2">ATCC 38817</strain>
    </source>
</reference>
<evidence type="ECO:0000313" key="2">
    <source>
        <dbReference type="EMBL" id="KCV71515.1"/>
    </source>
</evidence>
<dbReference type="AlphaFoldDB" id="A0A058ZAR9"/>
<dbReference type="EMBL" id="KB932203">
    <property type="protein sequence ID" value="KCV71515.1"/>
    <property type="molecule type" value="Genomic_DNA"/>
</dbReference>
<keyword evidence="3" id="KW-1185">Reference proteome</keyword>
<feature type="compositionally biased region" description="Polar residues" evidence="1">
    <location>
        <begin position="177"/>
        <end position="191"/>
    </location>
</feature>
<feature type="region of interest" description="Disordered" evidence="1">
    <location>
        <begin position="32"/>
        <end position="110"/>
    </location>
</feature>
<feature type="region of interest" description="Disordered" evidence="1">
    <location>
        <begin position="1124"/>
        <end position="1148"/>
    </location>
</feature>
<dbReference type="RefSeq" id="XP_009494638.1">
    <property type="nucleotide sequence ID" value="XM_009496363.1"/>
</dbReference>
<dbReference type="GeneID" id="20527184"/>
<evidence type="ECO:0000256" key="1">
    <source>
        <dbReference type="SAM" id="MobiDB-lite"/>
    </source>
</evidence>
<accession>A0A058ZAR9</accession>
<evidence type="ECO:0000313" key="3">
    <source>
        <dbReference type="Proteomes" id="UP000030693"/>
    </source>
</evidence>
<gene>
    <name evidence="2" type="ORF">H696_02459</name>
</gene>
<name>A0A058ZAR9_FONAL</name>